<dbReference type="Pfam" id="PF02655">
    <property type="entry name" value="ATP-grasp_3"/>
    <property type="match status" value="1"/>
</dbReference>
<dbReference type="SUPFAM" id="SSF56059">
    <property type="entry name" value="Glutathione synthetase ATP-binding domain-like"/>
    <property type="match status" value="1"/>
</dbReference>
<dbReference type="Gene3D" id="3.30.470.20">
    <property type="entry name" value="ATP-grasp fold, B domain"/>
    <property type="match status" value="1"/>
</dbReference>
<dbReference type="PIRSF" id="PIRSF016817">
    <property type="entry name" value="UCP016817_carboligase"/>
    <property type="match status" value="1"/>
</dbReference>
<feature type="domain" description="ATP-grasp fold PylC-type" evidence="1">
    <location>
        <begin position="136"/>
        <end position="276"/>
    </location>
</feature>
<comment type="caution">
    <text evidence="2">The sequence shown here is derived from an EMBL/GenBank/DDBJ whole genome shotgun (WGS) entry which is preliminary data.</text>
</comment>
<dbReference type="AlphaFoldDB" id="A0A1V8RP87"/>
<dbReference type="RefSeq" id="WP_080920213.1">
    <property type="nucleotide sequence ID" value="NZ_MDET01000022.1"/>
</dbReference>
<reference evidence="2 3" key="1">
    <citation type="journal article" date="2016" name="Int. J. Syst. Evol. Microbiol.">
        <title>Pseudaminobacter manganicus sp. nov., isolated from sludge of a manganese mine.</title>
        <authorList>
            <person name="Li J."/>
            <person name="Huang J."/>
            <person name="Liao S."/>
            <person name="Wang G."/>
        </authorList>
    </citation>
    <scope>NUCLEOTIDE SEQUENCE [LARGE SCALE GENOMIC DNA]</scope>
    <source>
        <strain evidence="2 3">JH-7</strain>
    </source>
</reference>
<sequence length="381" mass="40322">MTHLPSPAKSPSKNGALLIASISGRALAAAARRAGHRPLVVDLFRDCDTVALAEHAMKLPGDLHSGMAGDGLVPALRQLTGDERPAALVLGSGFERRPELVDSLARHFPVAGCGGEAIRAVKDPDRLARACAELDIPHPEISWKTPADPENWVVKTSGGAGGSHIGRANGEPLPAGRYFQRFVEGNSVSALFVAAGKDTRIVGFSRQWVARAPGAPYRYGGAVRLRRFPRDTAERIGGWLRALARHANLVGLCSADFIRSGSGYTLIEINPRPGATLDIFDDHKAPLITAHLDASAGRPFRLPEFTDAMASMIAYTDAPIASFPAFAWPDWAADRQSPGTQLAAGDPVCTIFARGLSVAATCKALKANALSLQSHWEGGGP</sequence>
<evidence type="ECO:0000259" key="1">
    <source>
        <dbReference type="Pfam" id="PF02655"/>
    </source>
</evidence>
<dbReference type="STRING" id="1873176.BFN67_20560"/>
<dbReference type="GO" id="GO:0046872">
    <property type="term" value="F:metal ion binding"/>
    <property type="evidence" value="ECO:0007669"/>
    <property type="project" value="InterPro"/>
</dbReference>
<gene>
    <name evidence="2" type="ORF">BFN67_20560</name>
</gene>
<keyword evidence="3" id="KW-1185">Reference proteome</keyword>
<protein>
    <recommendedName>
        <fullName evidence="1">ATP-grasp fold PylC-type domain-containing protein</fullName>
    </recommendedName>
</protein>
<name>A0A1V8RP87_9HYPH</name>
<evidence type="ECO:0000313" key="2">
    <source>
        <dbReference type="EMBL" id="OQM75007.1"/>
    </source>
</evidence>
<dbReference type="InterPro" id="IPR016677">
    <property type="entry name" value="UCP016817_carboligase"/>
</dbReference>
<dbReference type="GO" id="GO:0005524">
    <property type="term" value="F:ATP binding"/>
    <property type="evidence" value="ECO:0007669"/>
    <property type="project" value="InterPro"/>
</dbReference>
<dbReference type="EMBL" id="MDET01000022">
    <property type="protein sequence ID" value="OQM75007.1"/>
    <property type="molecule type" value="Genomic_DNA"/>
</dbReference>
<dbReference type="Proteomes" id="UP000191905">
    <property type="component" value="Unassembled WGS sequence"/>
</dbReference>
<evidence type="ECO:0000313" key="3">
    <source>
        <dbReference type="Proteomes" id="UP000191905"/>
    </source>
</evidence>
<accession>A0A1V8RP87</accession>
<proteinExistence type="predicted"/>
<organism evidence="2 3">
    <name type="scientific">Manganibacter manganicus</name>
    <dbReference type="NCBI Taxonomy" id="1873176"/>
    <lineage>
        <taxon>Bacteria</taxon>
        <taxon>Pseudomonadati</taxon>
        <taxon>Pseudomonadota</taxon>
        <taxon>Alphaproteobacteria</taxon>
        <taxon>Hyphomicrobiales</taxon>
        <taxon>Phyllobacteriaceae</taxon>
        <taxon>Manganibacter</taxon>
    </lineage>
</organism>
<dbReference type="InterPro" id="IPR003806">
    <property type="entry name" value="ATP-grasp_PylC-type"/>
</dbReference>